<dbReference type="KEGG" id="ccro:CMC5_041410"/>
<dbReference type="InterPro" id="IPR017897">
    <property type="entry name" value="Thrombospondin_3_rpt"/>
</dbReference>
<reference evidence="5 6" key="1">
    <citation type="submission" date="2015-07" db="EMBL/GenBank/DDBJ databases">
        <title>Genome analysis of myxobacterium Chondromyces crocatus Cm c5 reveals a high potential for natural compound synthesis and the genetic basis for the loss of fruiting body formation.</title>
        <authorList>
            <person name="Zaburannyi N."/>
            <person name="Bunk B."/>
            <person name="Maier J."/>
            <person name="Overmann J."/>
            <person name="Mueller R."/>
        </authorList>
    </citation>
    <scope>NUCLEOTIDE SEQUENCE [LARGE SCALE GENOMIC DNA]</scope>
    <source>
        <strain evidence="5 6">Cm c5</strain>
    </source>
</reference>
<protein>
    <submittedName>
        <fullName evidence="5">Uncharacterized protein</fullName>
    </submittedName>
</protein>
<gene>
    <name evidence="5" type="ORF">CMC5_041410</name>
</gene>
<evidence type="ECO:0000313" key="5">
    <source>
        <dbReference type="EMBL" id="AKT39988.1"/>
    </source>
</evidence>
<sequence>MGIVLRGLTLAAVALPVLGIAGSAWAQSITAVGNVQALTHVSQMIDVIGRGDFDEGPTSGQVPNDIYAAQGLLWRSGELSVILPGCTTPGTGNFPSYSPSAGNFPSPLGGGSHVGQYAYYTMTATFLQNVTQVGLTASVNGRQYLTAWGTNGTMLGQVTWTPAGNASFIGIDTLGEPIGMVTFGNDDLWAGAVYEYGGSATYSDTWLWATGRCTTGAQCDDGNPCTTDSCVNNTCVRSNNNLACNDGNACTENDTCVNGACTPGAPKACPAIDACHDAGTCNPANGMCSTPSRPNGTACNDGNACTQSDTCQSGVCTGTNPVVCPAPPVCHLQGTCNPATGTCVSPPAPDGSACTDDNLCTETDTCQAGTCSGNSPQMCAPINDCHEQGVCNLATGDCSPVPKPDGASCNDGNACTQTDRCNAGTCVPGTPVQCPPPDDCHEQGACNPTTGACNHPVRPNGSPCGNGGVCQNGSCAIADRDRDGIADAVDNCPDVYNPSQADLDGDGIGDACDDDIDGDGVPNASDNCPRTPNPSQEDINGDGVGDACSCNDPPRPDGSSCDDGQACTAVDICQSGVCIGTQPVVCAPSQNVCQVMACYPTTGECAPYSNEGAPCPGGVCIAGGCLVESSSSGEGGGSTTGVGGSGNGGGAPSGGSGAGNGAGAGTPGSGQGGNGATPTEPSLHGGGFSCAFPRTDSARATSALWLLAGLPLLLAFRRRRRG</sequence>
<feature type="chain" id="PRO_5005459448" evidence="4">
    <location>
        <begin position="27"/>
        <end position="722"/>
    </location>
</feature>
<dbReference type="PANTHER" id="PTHR10199:SF100">
    <property type="entry name" value="THROMBOSPONDIN, ISOFORM A"/>
    <property type="match status" value="1"/>
</dbReference>
<dbReference type="InterPro" id="IPR003367">
    <property type="entry name" value="Thrombospondin_3-like_rpt"/>
</dbReference>
<evidence type="ECO:0000256" key="4">
    <source>
        <dbReference type="SAM" id="SignalP"/>
    </source>
</evidence>
<dbReference type="InterPro" id="IPR028974">
    <property type="entry name" value="TSP_type-3_rpt"/>
</dbReference>
<name>A0A0K1EHB5_CHOCO</name>
<dbReference type="SUPFAM" id="SSF103647">
    <property type="entry name" value="TSP type-3 repeat"/>
    <property type="match status" value="1"/>
</dbReference>
<keyword evidence="2" id="KW-0106">Calcium</keyword>
<dbReference type="AlphaFoldDB" id="A0A0K1EHB5"/>
<dbReference type="Gene3D" id="4.10.1080.10">
    <property type="entry name" value="TSP type-3 repeat"/>
    <property type="match status" value="1"/>
</dbReference>
<evidence type="ECO:0000256" key="3">
    <source>
        <dbReference type="SAM" id="MobiDB-lite"/>
    </source>
</evidence>
<feature type="signal peptide" evidence="4">
    <location>
        <begin position="1"/>
        <end position="26"/>
    </location>
</feature>
<dbReference type="PROSITE" id="PS51234">
    <property type="entry name" value="TSP3"/>
    <property type="match status" value="1"/>
</dbReference>
<accession>A0A0K1EHB5</accession>
<dbReference type="FunFam" id="4.10.1080.10:FF:000002">
    <property type="entry name" value="Thrombospondin 3"/>
    <property type="match status" value="1"/>
</dbReference>
<dbReference type="Pfam" id="PF02412">
    <property type="entry name" value="TSP_3"/>
    <property type="match status" value="2"/>
</dbReference>
<dbReference type="PANTHER" id="PTHR10199">
    <property type="entry name" value="THROMBOSPONDIN"/>
    <property type="match status" value="1"/>
</dbReference>
<keyword evidence="1 4" id="KW-0732">Signal</keyword>
<feature type="region of interest" description="Disordered" evidence="3">
    <location>
        <begin position="636"/>
        <end position="682"/>
    </location>
</feature>
<evidence type="ECO:0000313" key="6">
    <source>
        <dbReference type="Proteomes" id="UP000067626"/>
    </source>
</evidence>
<feature type="compositionally biased region" description="Gly residues" evidence="3">
    <location>
        <begin position="636"/>
        <end position="675"/>
    </location>
</feature>
<dbReference type="EMBL" id="CP012159">
    <property type="protein sequence ID" value="AKT39988.1"/>
    <property type="molecule type" value="Genomic_DNA"/>
</dbReference>
<keyword evidence="6" id="KW-1185">Reference proteome</keyword>
<proteinExistence type="predicted"/>
<evidence type="ECO:0000256" key="1">
    <source>
        <dbReference type="ARBA" id="ARBA00022729"/>
    </source>
</evidence>
<dbReference type="GO" id="GO:0007155">
    <property type="term" value="P:cell adhesion"/>
    <property type="evidence" value="ECO:0007669"/>
    <property type="project" value="InterPro"/>
</dbReference>
<dbReference type="Proteomes" id="UP000067626">
    <property type="component" value="Chromosome"/>
</dbReference>
<organism evidence="5 6">
    <name type="scientific">Chondromyces crocatus</name>
    <dbReference type="NCBI Taxonomy" id="52"/>
    <lineage>
        <taxon>Bacteria</taxon>
        <taxon>Pseudomonadati</taxon>
        <taxon>Myxococcota</taxon>
        <taxon>Polyangia</taxon>
        <taxon>Polyangiales</taxon>
        <taxon>Polyangiaceae</taxon>
        <taxon>Chondromyces</taxon>
    </lineage>
</organism>
<dbReference type="GO" id="GO:0005509">
    <property type="term" value="F:calcium ion binding"/>
    <property type="evidence" value="ECO:0007669"/>
    <property type="project" value="InterPro"/>
</dbReference>
<dbReference type="RefSeq" id="WP_050431982.1">
    <property type="nucleotide sequence ID" value="NZ_CP012159.1"/>
</dbReference>
<dbReference type="STRING" id="52.CMC5_041410"/>
<evidence type="ECO:0000256" key="2">
    <source>
        <dbReference type="ARBA" id="ARBA00022837"/>
    </source>
</evidence>